<dbReference type="Pfam" id="PF07724">
    <property type="entry name" value="AAA_2"/>
    <property type="match status" value="1"/>
</dbReference>
<dbReference type="AlphaFoldDB" id="A0A2H0THV1"/>
<dbReference type="InterPro" id="IPR041546">
    <property type="entry name" value="ClpA/ClpB_AAA_lid"/>
</dbReference>
<dbReference type="Gene3D" id="3.40.50.300">
    <property type="entry name" value="P-loop containing nucleotide triphosphate hydrolases"/>
    <property type="match status" value="2"/>
</dbReference>
<dbReference type="InterPro" id="IPR001270">
    <property type="entry name" value="ClpA/B"/>
</dbReference>
<gene>
    <name evidence="6" type="ORF">COU46_00860</name>
</gene>
<reference evidence="7" key="1">
    <citation type="submission" date="2017-09" db="EMBL/GenBank/DDBJ databases">
        <title>Depth-based differentiation of microbial function through sediment-hosted aquifers and enrichment of novel symbionts in the deep terrestrial subsurface.</title>
        <authorList>
            <person name="Probst A.J."/>
            <person name="Ladd B."/>
            <person name="Jarett J.K."/>
            <person name="Geller-Mcgrath D.E."/>
            <person name="Sieber C.M.K."/>
            <person name="Emerson J.B."/>
            <person name="Anantharaman K."/>
            <person name="Thomas B.C."/>
            <person name="Malmstrom R."/>
            <person name="Stieglmeier M."/>
            <person name="Klingl A."/>
            <person name="Woyke T."/>
            <person name="Ryan C.M."/>
            <person name="Banfield J.F."/>
        </authorList>
    </citation>
    <scope>NUCLEOTIDE SEQUENCE [LARGE SCALE GENOMIC DNA]</scope>
</reference>
<evidence type="ECO:0000256" key="3">
    <source>
        <dbReference type="ARBA" id="ARBA00023186"/>
    </source>
</evidence>
<dbReference type="InterPro" id="IPR003959">
    <property type="entry name" value="ATPase_AAA_core"/>
</dbReference>
<evidence type="ECO:0000256" key="1">
    <source>
        <dbReference type="ARBA" id="ARBA00022741"/>
    </source>
</evidence>
<dbReference type="Pfam" id="PF10431">
    <property type="entry name" value="ClpB_D2-small"/>
    <property type="match status" value="1"/>
</dbReference>
<dbReference type="SMART" id="SM01086">
    <property type="entry name" value="ClpB_D2-small"/>
    <property type="match status" value="1"/>
</dbReference>
<protein>
    <recommendedName>
        <fullName evidence="8">Clp R domain-containing protein</fullName>
    </recommendedName>
</protein>
<dbReference type="GO" id="GO:0016887">
    <property type="term" value="F:ATP hydrolysis activity"/>
    <property type="evidence" value="ECO:0007669"/>
    <property type="project" value="InterPro"/>
</dbReference>
<organism evidence="6 7">
    <name type="scientific">Candidatus Niyogibacteria bacterium CG10_big_fil_rev_8_21_14_0_10_42_19</name>
    <dbReference type="NCBI Taxonomy" id="1974725"/>
    <lineage>
        <taxon>Bacteria</taxon>
        <taxon>Candidatus Niyogiibacteriota</taxon>
    </lineage>
</organism>
<dbReference type="InterPro" id="IPR050130">
    <property type="entry name" value="ClpA_ClpB"/>
</dbReference>
<feature type="domain" description="Clp ATPase C-terminal" evidence="5">
    <location>
        <begin position="675"/>
        <end position="760"/>
    </location>
</feature>
<sequence length="763" mass="84673">MLYAFLLISGSVLSALLFAEFFYTSSLKPNIVFIKEDLAFKINFDVAYIFYSTGFLLGFSDIDVKKFHRAIFDGGVFNFVLLRLGASPDDYSDFISRSGGGTLGKVDFIEALMASCLESDKNIIGISEIVGVLYEKDKTFEKFLFDLKINKKDLIGAASWVSNILGTQRAELFVWEKGHLSRIPGMAKDLGFGYTFELDKYSVDITGRSAPAHLGTRRKEIFAIEDALSKSGKANILLVADEGSGKHTVIEGVAKMIREGKIAPSMEHKRMVLLDIASIAASTKSKGNFEGLIIKIMNEAVSAGNIILVMEDLNYLVKSAYELGSDFISLIEPYLAGARIQAIATSDQIGFHKSLSRSGKVTKLFETVELEEVAEEKNLLIIEEVAEDIERTSDKMFTYQALKKVLEVADRYVVEGVMPEKAVNLLDELAYSGLSGEGKMILVGDVETFITRKTNIPLGAAEEEEKDLLLNLEKYLHERIVAQEEAIRVISESLRRTRAGLRDKNKPIGSFLFLGPTGVGKTETAKALADLYFKGEEAMVRFDMSEFQGEEGFKKLIGSFETGEPGILSTKVRERPYGIFLFDELEKSSKEILNLFLQILDEGFFTDFSGKRISLRETLIIATSNAGSNIIWDMLKSGSDISQVREKVIDAVRQEGKFSPELLNRFDAVVIYKSLGPAELVKVATLMLGEFVGKLKKQDITLEITEALINKVAKIGYNPVMGARPMRRAIADKVEGIIAKKILKGDLKRGDVFKFTDEEVNNL</sequence>
<evidence type="ECO:0000259" key="5">
    <source>
        <dbReference type="SMART" id="SM01086"/>
    </source>
</evidence>
<dbReference type="GO" id="GO:0034605">
    <property type="term" value="P:cellular response to heat"/>
    <property type="evidence" value="ECO:0007669"/>
    <property type="project" value="TreeGrafter"/>
</dbReference>
<dbReference type="GO" id="GO:0005524">
    <property type="term" value="F:ATP binding"/>
    <property type="evidence" value="ECO:0007669"/>
    <property type="project" value="UniProtKB-KW"/>
</dbReference>
<evidence type="ECO:0000313" key="6">
    <source>
        <dbReference type="EMBL" id="PIR70554.1"/>
    </source>
</evidence>
<dbReference type="Pfam" id="PF17871">
    <property type="entry name" value="AAA_lid_9"/>
    <property type="match status" value="1"/>
</dbReference>
<dbReference type="SUPFAM" id="SSF52540">
    <property type="entry name" value="P-loop containing nucleoside triphosphate hydrolases"/>
    <property type="match status" value="2"/>
</dbReference>
<dbReference type="Gene3D" id="1.10.8.60">
    <property type="match status" value="2"/>
</dbReference>
<evidence type="ECO:0008006" key="8">
    <source>
        <dbReference type="Google" id="ProtNLM"/>
    </source>
</evidence>
<feature type="domain" description="AAA+ ATPase" evidence="4">
    <location>
        <begin position="232"/>
        <end position="371"/>
    </location>
</feature>
<comment type="caution">
    <text evidence="6">The sequence shown here is derived from an EMBL/GenBank/DDBJ whole genome shotgun (WGS) entry which is preliminary data.</text>
</comment>
<name>A0A2H0THV1_9BACT</name>
<dbReference type="InterPro" id="IPR027417">
    <property type="entry name" value="P-loop_NTPase"/>
</dbReference>
<dbReference type="Proteomes" id="UP000229383">
    <property type="component" value="Unassembled WGS sequence"/>
</dbReference>
<dbReference type="InterPro" id="IPR003593">
    <property type="entry name" value="AAA+_ATPase"/>
</dbReference>
<dbReference type="SMART" id="SM00382">
    <property type="entry name" value="AAA"/>
    <property type="match status" value="2"/>
</dbReference>
<dbReference type="GO" id="GO:0005737">
    <property type="term" value="C:cytoplasm"/>
    <property type="evidence" value="ECO:0007669"/>
    <property type="project" value="TreeGrafter"/>
</dbReference>
<keyword evidence="3" id="KW-0143">Chaperone</keyword>
<accession>A0A2H0THV1</accession>
<dbReference type="EMBL" id="PFCN01000012">
    <property type="protein sequence ID" value="PIR70554.1"/>
    <property type="molecule type" value="Genomic_DNA"/>
</dbReference>
<feature type="domain" description="AAA+ ATPase" evidence="4">
    <location>
        <begin position="507"/>
        <end position="650"/>
    </location>
</feature>
<dbReference type="PANTHER" id="PTHR11638:SF175">
    <property type="entry name" value="ATP-DEPENDENT CLP PROTEASE, ATP-BINDING SUBUNIT CLPC"/>
    <property type="match status" value="1"/>
</dbReference>
<dbReference type="PANTHER" id="PTHR11638">
    <property type="entry name" value="ATP-DEPENDENT CLP PROTEASE"/>
    <property type="match status" value="1"/>
</dbReference>
<dbReference type="PRINTS" id="PR00300">
    <property type="entry name" value="CLPPROTEASEA"/>
</dbReference>
<evidence type="ECO:0000259" key="4">
    <source>
        <dbReference type="SMART" id="SM00382"/>
    </source>
</evidence>
<evidence type="ECO:0000313" key="7">
    <source>
        <dbReference type="Proteomes" id="UP000229383"/>
    </source>
</evidence>
<proteinExistence type="predicted"/>
<dbReference type="InterPro" id="IPR019489">
    <property type="entry name" value="Clp_ATPase_C"/>
</dbReference>
<evidence type="ECO:0000256" key="2">
    <source>
        <dbReference type="ARBA" id="ARBA00022840"/>
    </source>
</evidence>
<keyword evidence="2" id="KW-0067">ATP-binding</keyword>
<keyword evidence="1" id="KW-0547">Nucleotide-binding</keyword>
<dbReference type="CDD" id="cd19499">
    <property type="entry name" value="RecA-like_ClpB_Hsp104-like"/>
    <property type="match status" value="1"/>
</dbReference>